<name>A0A6J5GU49_9BURK</name>
<evidence type="ECO:0000313" key="2">
    <source>
        <dbReference type="Proteomes" id="UP000494119"/>
    </source>
</evidence>
<gene>
    <name evidence="1" type="ORF">LMG28688_06470</name>
</gene>
<evidence type="ECO:0000313" key="1">
    <source>
        <dbReference type="EMBL" id="CAB3807079.1"/>
    </source>
</evidence>
<dbReference type="AlphaFoldDB" id="A0A6J5GU49"/>
<organism evidence="1 2">
    <name type="scientific">Paraburkholderia caffeinitolerans</name>
    <dbReference type="NCBI Taxonomy" id="1723730"/>
    <lineage>
        <taxon>Bacteria</taxon>
        <taxon>Pseudomonadati</taxon>
        <taxon>Pseudomonadota</taxon>
        <taxon>Betaproteobacteria</taxon>
        <taxon>Burkholderiales</taxon>
        <taxon>Burkholderiaceae</taxon>
        <taxon>Paraburkholderia</taxon>
    </lineage>
</organism>
<sequence>MSQLNASARDRIYTLCARAVSSAGREAESLFLARLTLLLFERVGDEVLCEEAIGTALRDLPTPSLSA</sequence>
<protein>
    <recommendedName>
        <fullName evidence="3">DUF2783 domain-containing protein</fullName>
    </recommendedName>
</protein>
<proteinExistence type="predicted"/>
<dbReference type="EMBL" id="CADIKL010000052">
    <property type="protein sequence ID" value="CAB3807079.1"/>
    <property type="molecule type" value="Genomic_DNA"/>
</dbReference>
<keyword evidence="2" id="KW-1185">Reference proteome</keyword>
<dbReference type="Proteomes" id="UP000494119">
    <property type="component" value="Unassembled WGS sequence"/>
</dbReference>
<evidence type="ECO:0008006" key="3">
    <source>
        <dbReference type="Google" id="ProtNLM"/>
    </source>
</evidence>
<accession>A0A6J5GU49</accession>
<reference evidence="1 2" key="1">
    <citation type="submission" date="2020-04" db="EMBL/GenBank/DDBJ databases">
        <authorList>
            <person name="De Canck E."/>
        </authorList>
    </citation>
    <scope>NUCLEOTIDE SEQUENCE [LARGE SCALE GENOMIC DNA]</scope>
    <source>
        <strain evidence="1 2">LMG 28688</strain>
    </source>
</reference>